<organism evidence="1 2">
    <name type="scientific">Symbiodinium necroappetens</name>
    <dbReference type="NCBI Taxonomy" id="1628268"/>
    <lineage>
        <taxon>Eukaryota</taxon>
        <taxon>Sar</taxon>
        <taxon>Alveolata</taxon>
        <taxon>Dinophyceae</taxon>
        <taxon>Suessiales</taxon>
        <taxon>Symbiodiniaceae</taxon>
        <taxon>Symbiodinium</taxon>
    </lineage>
</organism>
<dbReference type="Proteomes" id="UP000601435">
    <property type="component" value="Unassembled WGS sequence"/>
</dbReference>
<accession>A0A813AQI8</accession>
<proteinExistence type="predicted"/>
<evidence type="ECO:0000313" key="2">
    <source>
        <dbReference type="Proteomes" id="UP000601435"/>
    </source>
</evidence>
<feature type="non-terminal residue" evidence="1">
    <location>
        <position position="1"/>
    </location>
</feature>
<dbReference type="EMBL" id="CAJNJA010062580">
    <property type="protein sequence ID" value="CAE7876896.1"/>
    <property type="molecule type" value="Genomic_DNA"/>
</dbReference>
<evidence type="ECO:0000313" key="1">
    <source>
        <dbReference type="EMBL" id="CAE7876896.1"/>
    </source>
</evidence>
<dbReference type="OrthoDB" id="10545161at2759"/>
<reference evidence="1" key="1">
    <citation type="submission" date="2021-02" db="EMBL/GenBank/DDBJ databases">
        <authorList>
            <person name="Dougan E. K."/>
            <person name="Rhodes N."/>
            <person name="Thang M."/>
            <person name="Chan C."/>
        </authorList>
    </citation>
    <scope>NUCLEOTIDE SEQUENCE</scope>
</reference>
<protein>
    <submittedName>
        <fullName evidence="1">Pol protein</fullName>
    </submittedName>
</protein>
<comment type="caution">
    <text evidence="1">The sequence shown here is derived from an EMBL/GenBank/DDBJ whole genome shotgun (WGS) entry which is preliminary data.</text>
</comment>
<feature type="non-terminal residue" evidence="1">
    <location>
        <position position="435"/>
    </location>
</feature>
<name>A0A813AQI8_9DINO</name>
<keyword evidence="2" id="KW-1185">Reference proteome</keyword>
<sequence length="435" mass="49300">DQILKRRAEIWQAVRATLGQIPQGAGMIKPNINHADKDCFENLLIDFKLLAVNTFSRHRSFTYTHDGFKKAHRSFIDFLLVRRLADGGKEDDTFRLSWRSSRYIGLTAYLPHGHIVLQDFYVQLSRRLRRQRLDQLLADAQARDQVDGSSAVFDLLKRVAPKQARKRTQLRDASGKLMTPLQEAEALATYWKGVCGDTDGEDDTTSTRTNQAQATLIKHVAPYNITQGEVEHALQSLHGSKVGAFVPKEWPGAWLTPIALLEPAGKAISGVLKDKLAPYLEARTRHLPFFGYLSNRSTQQALDLVFQHCSHIRQQTRAQGRSLYAKRAGVPSDLVNLLMRWVQDTEYHIVQDDVDVNFSSRQGIRQGCKLSPTLWGCIMVYIVHEIERVLGADWCLEHLVNYADDTHLRWAFSSLQGMHGAMAQASRTLEILESM</sequence>
<gene>
    <name evidence="1" type="primary">pol</name>
    <name evidence="1" type="ORF">SNEC2469_LOCUS28618</name>
</gene>
<dbReference type="AlphaFoldDB" id="A0A813AQI8"/>